<sequence length="526" mass="56106">MNTTKFRQLVLVAAVATASSATTYWATRDDTPALTASAQAATTETEREVLYWYDPMMPGQRFDKPGKSPFMDMELVPKYADEGGSDTAAVSINPSILQNFAVRTAVVERKEVTPSLSAAANVQFNERDVAVVQARSDGFVERTYGHAPSDVLTQGEPLVDLLIPAWGGAQEEFLAVLRTGDLALIKAARTRLRLTGMPAELIEYVEKVRQVQQIVTLKTPVSGMLKSLEVRQGMTLKAGATLATLNGLDTVWVEAAVPEIQAEQVAAGLPVEARLPAYPGETFHGQVIAVLPENDATSRTLRVRIELPNPELRLRPGMFASVAIRGPAQTHLQVPVEAVLRGGEYDYVLVAEDNGGFTPQRVVTGTESQGRVALIEGTHEGQRVVASGQFLIDSEASLAGALDRLGIAKAKGGASKDSTNVADTGGIHVPTMQGMNMPDMDIRDQGTIKAGPITGRGKVEAISSGQITLSHEPIPALGWPAMTMPFELVNLSVATGLQLGDSVTFTLQEGEVGYVIANLQVEGGVQ</sequence>
<dbReference type="InterPro" id="IPR051909">
    <property type="entry name" value="MFP_Cation_Efflux"/>
</dbReference>
<dbReference type="GO" id="GO:0016020">
    <property type="term" value="C:membrane"/>
    <property type="evidence" value="ECO:0007669"/>
    <property type="project" value="InterPro"/>
</dbReference>
<dbReference type="GO" id="GO:0015679">
    <property type="term" value="P:plasma membrane copper ion transport"/>
    <property type="evidence" value="ECO:0007669"/>
    <property type="project" value="TreeGrafter"/>
</dbReference>
<keyword evidence="2" id="KW-0813">Transport</keyword>
<feature type="domain" description="CusB-like beta-barrel" evidence="8">
    <location>
        <begin position="250"/>
        <end position="326"/>
    </location>
</feature>
<dbReference type="InterPro" id="IPR042230">
    <property type="entry name" value="CusF_sf"/>
</dbReference>
<dbReference type="GO" id="GO:0030288">
    <property type="term" value="C:outer membrane-bounded periplasmic space"/>
    <property type="evidence" value="ECO:0007669"/>
    <property type="project" value="TreeGrafter"/>
</dbReference>
<dbReference type="PANTHER" id="PTHR30097">
    <property type="entry name" value="CATION EFFLUX SYSTEM PROTEIN CUSB"/>
    <property type="match status" value="1"/>
</dbReference>
<name>A0A1I3GIV2_9GAMM</name>
<gene>
    <name evidence="9" type="ORF">SAMN04487959_1333</name>
</gene>
<evidence type="ECO:0000259" key="5">
    <source>
        <dbReference type="Pfam" id="PF19335"/>
    </source>
</evidence>
<dbReference type="PANTHER" id="PTHR30097:SF15">
    <property type="entry name" value="CATION EFFLUX SYSTEM PROTEIN CUSB"/>
    <property type="match status" value="1"/>
</dbReference>
<dbReference type="Pfam" id="PF25954">
    <property type="entry name" value="Beta-barrel_RND_2"/>
    <property type="match status" value="1"/>
</dbReference>
<evidence type="ECO:0000313" key="10">
    <source>
        <dbReference type="Proteomes" id="UP000199040"/>
    </source>
</evidence>
<feature type="domain" description="CusB-like three alpha-helical bundle" evidence="6">
    <location>
        <begin position="166"/>
        <end position="213"/>
    </location>
</feature>
<evidence type="ECO:0000259" key="6">
    <source>
        <dbReference type="Pfam" id="PF25869"/>
    </source>
</evidence>
<dbReference type="InterPro" id="IPR045800">
    <property type="entry name" value="HMBD"/>
</dbReference>
<dbReference type="SUPFAM" id="SSF111369">
    <property type="entry name" value="HlyD-like secretion proteins"/>
    <property type="match status" value="1"/>
</dbReference>
<reference evidence="9 10" key="1">
    <citation type="submission" date="2016-10" db="EMBL/GenBank/DDBJ databases">
        <authorList>
            <person name="de Groot N.N."/>
        </authorList>
    </citation>
    <scope>NUCLEOTIDE SEQUENCE [LARGE SCALE GENOMIC DNA]</scope>
    <source>
        <strain evidence="9 10">CGMCC 1.6848</strain>
    </source>
</reference>
<keyword evidence="4" id="KW-0732">Signal</keyword>
<evidence type="ECO:0000259" key="8">
    <source>
        <dbReference type="Pfam" id="PF25954"/>
    </source>
</evidence>
<dbReference type="Gene3D" id="2.40.50.320">
    <property type="entry name" value="Copper binding periplasmic protein CusF"/>
    <property type="match status" value="1"/>
</dbReference>
<dbReference type="Pfam" id="PF25919">
    <property type="entry name" value="BSH_CusB"/>
    <property type="match status" value="1"/>
</dbReference>
<organism evidence="9 10">
    <name type="scientific">Modicisalibacter xianhensis</name>
    <dbReference type="NCBI Taxonomy" id="442341"/>
    <lineage>
        <taxon>Bacteria</taxon>
        <taxon>Pseudomonadati</taxon>
        <taxon>Pseudomonadota</taxon>
        <taxon>Gammaproteobacteria</taxon>
        <taxon>Oceanospirillales</taxon>
        <taxon>Halomonadaceae</taxon>
        <taxon>Modicisalibacter</taxon>
    </lineage>
</organism>
<dbReference type="Proteomes" id="UP000199040">
    <property type="component" value="Unassembled WGS sequence"/>
</dbReference>
<dbReference type="STRING" id="442341.SAMN04487959_1333"/>
<dbReference type="InterPro" id="IPR058791">
    <property type="entry name" value="3HB_CusB"/>
</dbReference>
<dbReference type="InterPro" id="IPR006143">
    <property type="entry name" value="RND_pump_MFP"/>
</dbReference>
<dbReference type="RefSeq" id="WP_092850647.1">
    <property type="nucleotide sequence ID" value="NZ_FOPY01000033.1"/>
</dbReference>
<dbReference type="Gene3D" id="2.40.420.20">
    <property type="match status" value="1"/>
</dbReference>
<dbReference type="NCBIfam" id="TIGR01730">
    <property type="entry name" value="RND_mfp"/>
    <property type="match status" value="1"/>
</dbReference>
<keyword evidence="10" id="KW-1185">Reference proteome</keyword>
<evidence type="ECO:0000256" key="2">
    <source>
        <dbReference type="ARBA" id="ARBA00022448"/>
    </source>
</evidence>
<dbReference type="Gene3D" id="2.40.30.170">
    <property type="match status" value="1"/>
</dbReference>
<dbReference type="AlphaFoldDB" id="A0A1I3GIV2"/>
<dbReference type="Gene3D" id="6.10.140.730">
    <property type="match status" value="1"/>
</dbReference>
<evidence type="ECO:0000256" key="1">
    <source>
        <dbReference type="ARBA" id="ARBA00009477"/>
    </source>
</evidence>
<dbReference type="Pfam" id="PF11604">
    <property type="entry name" value="CusF_Ec"/>
    <property type="match status" value="1"/>
</dbReference>
<comment type="similarity">
    <text evidence="1">Belongs to the membrane fusion protein (MFP) (TC 8.A.1) family.</text>
</comment>
<evidence type="ECO:0000259" key="7">
    <source>
        <dbReference type="Pfam" id="PF25919"/>
    </source>
</evidence>
<protein>
    <submittedName>
        <fullName evidence="9">Membrane fusion protein, Cu(I)/Ag(I) efflux system</fullName>
    </submittedName>
</protein>
<dbReference type="Pfam" id="PF19335">
    <property type="entry name" value="HMBD"/>
    <property type="match status" value="1"/>
</dbReference>
<dbReference type="Pfam" id="PF25869">
    <property type="entry name" value="3HB_CusB"/>
    <property type="match status" value="1"/>
</dbReference>
<dbReference type="InterPro" id="IPR058792">
    <property type="entry name" value="Beta-barrel_RND_2"/>
</dbReference>
<dbReference type="GO" id="GO:0022857">
    <property type="term" value="F:transmembrane transporter activity"/>
    <property type="evidence" value="ECO:0007669"/>
    <property type="project" value="InterPro"/>
</dbReference>
<evidence type="ECO:0000256" key="3">
    <source>
        <dbReference type="SAM" id="MobiDB-lite"/>
    </source>
</evidence>
<feature type="domain" description="CusB-like barrel-sandwich hybrid" evidence="7">
    <location>
        <begin position="129"/>
        <end position="246"/>
    </location>
</feature>
<dbReference type="EMBL" id="FOPY01000033">
    <property type="protein sequence ID" value="SFI23418.1"/>
    <property type="molecule type" value="Genomic_DNA"/>
</dbReference>
<proteinExistence type="inferred from homology"/>
<dbReference type="InterPro" id="IPR021647">
    <property type="entry name" value="CusF_Ec"/>
</dbReference>
<feature type="chain" id="PRO_5011676033" evidence="4">
    <location>
        <begin position="22"/>
        <end position="526"/>
    </location>
</feature>
<feature type="region of interest" description="Disordered" evidence="3">
    <location>
        <begin position="413"/>
        <end position="437"/>
    </location>
</feature>
<evidence type="ECO:0000256" key="4">
    <source>
        <dbReference type="SAM" id="SignalP"/>
    </source>
</evidence>
<dbReference type="FunFam" id="2.40.30.170:FF:000010">
    <property type="entry name" value="Efflux RND transporter periplasmic adaptor subunit"/>
    <property type="match status" value="1"/>
</dbReference>
<feature type="signal peptide" evidence="4">
    <location>
        <begin position="1"/>
        <end position="21"/>
    </location>
</feature>
<feature type="domain" description="Heavy metal binding" evidence="5">
    <location>
        <begin position="51"/>
        <end position="78"/>
    </location>
</feature>
<dbReference type="InterPro" id="IPR058790">
    <property type="entry name" value="BSH_CusB"/>
</dbReference>
<accession>A0A1I3GIV2</accession>
<dbReference type="GO" id="GO:0046914">
    <property type="term" value="F:transition metal ion binding"/>
    <property type="evidence" value="ECO:0007669"/>
    <property type="project" value="TreeGrafter"/>
</dbReference>
<dbReference type="GO" id="GO:0060003">
    <property type="term" value="P:copper ion export"/>
    <property type="evidence" value="ECO:0007669"/>
    <property type="project" value="TreeGrafter"/>
</dbReference>
<evidence type="ECO:0000313" key="9">
    <source>
        <dbReference type="EMBL" id="SFI23418.1"/>
    </source>
</evidence>